<name>A0ACC2TKV4_9FUNG</name>
<protein>
    <submittedName>
        <fullName evidence="1">Uncharacterized protein</fullName>
    </submittedName>
</protein>
<sequence length="245" mass="28373">MVKTAIRKNNFKVTKRLDILAKAKKSLELAKEIVAGRRPEPMLCSNTKPLPNVIPSHDDTIYLFAVDVESFEKNHSIILELGWIIFDVLNQRFYNRHIVIKEYQHVRNYKYVPDCKDKFMFGKSEFLSEEEAKRVLQNEIDTLAPNLAMICHGLSSELKYFQKMGLRLRHTYEFDTNELHHSLFNDHGKTISLLNLLNKYNIESQYLHNAGNDAHYTLLVFLAMCGYSLPTPGGKTDEDPEIRAP</sequence>
<accession>A0ACC2TKV4</accession>
<evidence type="ECO:0000313" key="2">
    <source>
        <dbReference type="Proteomes" id="UP001165960"/>
    </source>
</evidence>
<comment type="caution">
    <text evidence="1">The sequence shown here is derived from an EMBL/GenBank/DDBJ whole genome shotgun (WGS) entry which is preliminary data.</text>
</comment>
<gene>
    <name evidence="1" type="ORF">DSO57_1039255</name>
</gene>
<reference evidence="1" key="1">
    <citation type="submission" date="2022-04" db="EMBL/GenBank/DDBJ databases">
        <title>Genome of the entomopathogenic fungus Entomophthora muscae.</title>
        <authorList>
            <person name="Elya C."/>
            <person name="Lovett B.R."/>
            <person name="Lee E."/>
            <person name="Macias A.M."/>
            <person name="Hajek A.E."/>
            <person name="De Bivort B.L."/>
            <person name="Kasson M.T."/>
            <person name="De Fine Licht H.H."/>
            <person name="Stajich J.E."/>
        </authorList>
    </citation>
    <scope>NUCLEOTIDE SEQUENCE</scope>
    <source>
        <strain evidence="1">Berkeley</strain>
    </source>
</reference>
<proteinExistence type="predicted"/>
<evidence type="ECO:0000313" key="1">
    <source>
        <dbReference type="EMBL" id="KAJ9075120.1"/>
    </source>
</evidence>
<organism evidence="1 2">
    <name type="scientific">Entomophthora muscae</name>
    <dbReference type="NCBI Taxonomy" id="34485"/>
    <lineage>
        <taxon>Eukaryota</taxon>
        <taxon>Fungi</taxon>
        <taxon>Fungi incertae sedis</taxon>
        <taxon>Zoopagomycota</taxon>
        <taxon>Entomophthoromycotina</taxon>
        <taxon>Entomophthoromycetes</taxon>
        <taxon>Entomophthorales</taxon>
        <taxon>Entomophthoraceae</taxon>
        <taxon>Entomophthora</taxon>
    </lineage>
</organism>
<dbReference type="Proteomes" id="UP001165960">
    <property type="component" value="Unassembled WGS sequence"/>
</dbReference>
<keyword evidence="2" id="KW-1185">Reference proteome</keyword>
<dbReference type="EMBL" id="QTSX02002748">
    <property type="protein sequence ID" value="KAJ9075120.1"/>
    <property type="molecule type" value="Genomic_DNA"/>
</dbReference>